<dbReference type="VEuPathDB" id="TriTrypDB:ADEAN_000678700"/>
<protein>
    <submittedName>
        <fullName evidence="2">Uncharacterized protein</fullName>
    </submittedName>
</protein>
<accession>A0A7G2CLZ5</accession>
<dbReference type="Proteomes" id="UP000515908">
    <property type="component" value="Chromosome 13"/>
</dbReference>
<reference evidence="2 3" key="1">
    <citation type="submission" date="2020-08" db="EMBL/GenBank/DDBJ databases">
        <authorList>
            <person name="Newling K."/>
            <person name="Davey J."/>
            <person name="Forrester S."/>
        </authorList>
    </citation>
    <scope>NUCLEOTIDE SEQUENCE [LARGE SCALE GENOMIC DNA]</scope>
    <source>
        <strain evidence="3">Crithidia deanei Carvalho (ATCC PRA-265)</strain>
    </source>
</reference>
<organism evidence="2 3">
    <name type="scientific">Angomonas deanei</name>
    <dbReference type="NCBI Taxonomy" id="59799"/>
    <lineage>
        <taxon>Eukaryota</taxon>
        <taxon>Discoba</taxon>
        <taxon>Euglenozoa</taxon>
        <taxon>Kinetoplastea</taxon>
        <taxon>Metakinetoplastina</taxon>
        <taxon>Trypanosomatida</taxon>
        <taxon>Trypanosomatidae</taxon>
        <taxon>Strigomonadinae</taxon>
        <taxon>Angomonas</taxon>
    </lineage>
</organism>
<evidence type="ECO:0000313" key="2">
    <source>
        <dbReference type="EMBL" id="CAD2219282.1"/>
    </source>
</evidence>
<gene>
    <name evidence="2" type="ORF">ADEAN_000678700</name>
</gene>
<feature type="region of interest" description="Disordered" evidence="1">
    <location>
        <begin position="64"/>
        <end position="87"/>
    </location>
</feature>
<feature type="compositionally biased region" description="Polar residues" evidence="1">
    <location>
        <begin position="149"/>
        <end position="167"/>
    </location>
</feature>
<dbReference type="EMBL" id="LR877157">
    <property type="protein sequence ID" value="CAD2219282.1"/>
    <property type="molecule type" value="Genomic_DNA"/>
</dbReference>
<sequence>MEMMYNNTNNEQNNRLYNKYKEDEDDSSESEKEAMFGRRKTATALRFYDDNDDDSDASFFRDVEVSDEEGEDEDEDTIFLEKSSRGPKKNSVVVKENNFLTRQRTRAYNAETSEEDYAMHEISDVSQHGGTVPFDVALSAEYAHRDRFSITSPLHTKGTPSRQKGNNSESGELEDLEEGLWHGTTVTAVGPRPRAKVTSTSRQRIQIDGKAPPPSLISGGREGTSSRRPPGKAPSFRR</sequence>
<evidence type="ECO:0000256" key="1">
    <source>
        <dbReference type="SAM" id="MobiDB-lite"/>
    </source>
</evidence>
<dbReference type="AlphaFoldDB" id="A0A7G2CLZ5"/>
<feature type="region of interest" description="Disordered" evidence="1">
    <location>
        <begin position="149"/>
        <end position="238"/>
    </location>
</feature>
<feature type="region of interest" description="Disordered" evidence="1">
    <location>
        <begin position="1"/>
        <end position="37"/>
    </location>
</feature>
<evidence type="ECO:0000313" key="3">
    <source>
        <dbReference type="Proteomes" id="UP000515908"/>
    </source>
</evidence>
<keyword evidence="3" id="KW-1185">Reference proteome</keyword>
<feature type="compositionally biased region" description="Acidic residues" evidence="1">
    <location>
        <begin position="65"/>
        <end position="78"/>
    </location>
</feature>
<feature type="compositionally biased region" description="Low complexity" evidence="1">
    <location>
        <begin position="1"/>
        <end position="17"/>
    </location>
</feature>
<name>A0A7G2CLZ5_9TRYP</name>
<proteinExistence type="predicted"/>